<keyword evidence="2" id="KW-1185">Reference proteome</keyword>
<sequence length="55" mass="6054">MNKILLFLIIILAFANSVKTLSKNEKDTENLSNKAVLKIRHHQPQPQQTGGSAPG</sequence>
<reference evidence="1" key="1">
    <citation type="submission" date="2021-06" db="EMBL/GenBank/DDBJ databases">
        <authorList>
            <person name="Kallberg Y."/>
            <person name="Tangrot J."/>
            <person name="Rosling A."/>
        </authorList>
    </citation>
    <scope>NUCLEOTIDE SEQUENCE</scope>
    <source>
        <strain evidence="1">MA461A</strain>
    </source>
</reference>
<proteinExistence type="predicted"/>
<feature type="non-terminal residue" evidence="1">
    <location>
        <position position="55"/>
    </location>
</feature>
<comment type="caution">
    <text evidence="1">The sequence shown here is derived from an EMBL/GenBank/DDBJ whole genome shotgun (WGS) entry which is preliminary data.</text>
</comment>
<dbReference type="Proteomes" id="UP000789920">
    <property type="component" value="Unassembled WGS sequence"/>
</dbReference>
<name>A0ACA9NNB7_9GLOM</name>
<accession>A0ACA9NNB7</accession>
<evidence type="ECO:0000313" key="2">
    <source>
        <dbReference type="Proteomes" id="UP000789920"/>
    </source>
</evidence>
<organism evidence="1 2">
    <name type="scientific">Racocetra persica</name>
    <dbReference type="NCBI Taxonomy" id="160502"/>
    <lineage>
        <taxon>Eukaryota</taxon>
        <taxon>Fungi</taxon>
        <taxon>Fungi incertae sedis</taxon>
        <taxon>Mucoromycota</taxon>
        <taxon>Glomeromycotina</taxon>
        <taxon>Glomeromycetes</taxon>
        <taxon>Diversisporales</taxon>
        <taxon>Gigasporaceae</taxon>
        <taxon>Racocetra</taxon>
    </lineage>
</organism>
<gene>
    <name evidence="1" type="ORF">RPERSI_LOCUS8560</name>
</gene>
<dbReference type="EMBL" id="CAJVQC010015540">
    <property type="protein sequence ID" value="CAG8668128.1"/>
    <property type="molecule type" value="Genomic_DNA"/>
</dbReference>
<protein>
    <submittedName>
        <fullName evidence="1">30040_t:CDS:1</fullName>
    </submittedName>
</protein>
<evidence type="ECO:0000313" key="1">
    <source>
        <dbReference type="EMBL" id="CAG8668128.1"/>
    </source>
</evidence>